<dbReference type="SUPFAM" id="SSF48726">
    <property type="entry name" value="Immunoglobulin"/>
    <property type="match status" value="3"/>
</dbReference>
<reference evidence="5 6" key="1">
    <citation type="journal article" date="2011" name="J. Bacteriol.">
        <title>Genome sequence of 'Pedosphaera parvula' Ellin514, an aerobic Verrucomicrobial isolate from pasture soil.</title>
        <authorList>
            <person name="Kant R."/>
            <person name="van Passel M.W."/>
            <person name="Sangwan P."/>
            <person name="Palva A."/>
            <person name="Lucas S."/>
            <person name="Copeland A."/>
            <person name="Lapidus A."/>
            <person name="Glavina Del Rio T."/>
            <person name="Dalin E."/>
            <person name="Tice H."/>
            <person name="Bruce D."/>
            <person name="Goodwin L."/>
            <person name="Pitluck S."/>
            <person name="Chertkov O."/>
            <person name="Larimer F.W."/>
            <person name="Land M.L."/>
            <person name="Hauser L."/>
            <person name="Brettin T.S."/>
            <person name="Detter J.C."/>
            <person name="Han S."/>
            <person name="de Vos W.M."/>
            <person name="Janssen P.H."/>
            <person name="Smidt H."/>
        </authorList>
    </citation>
    <scope>NUCLEOTIDE SEQUENCE [LARGE SCALE GENOMIC DNA]</scope>
    <source>
        <strain evidence="5 6">Ellin514</strain>
    </source>
</reference>
<protein>
    <submittedName>
        <fullName evidence="5">Immunoglobulin I-set domain protein</fullName>
    </submittedName>
</protein>
<evidence type="ECO:0000256" key="1">
    <source>
        <dbReference type="ARBA" id="ARBA00022729"/>
    </source>
</evidence>
<dbReference type="Proteomes" id="UP000003688">
    <property type="component" value="Unassembled WGS sequence"/>
</dbReference>
<keyword evidence="1" id="KW-0732">Signal</keyword>
<evidence type="ECO:0000259" key="4">
    <source>
        <dbReference type="PROSITE" id="PS50835"/>
    </source>
</evidence>
<dbReference type="PANTHER" id="PTHR19328">
    <property type="entry name" value="HEDGEHOG-INTERACTING PROTEIN"/>
    <property type="match status" value="1"/>
</dbReference>
<dbReference type="InterPro" id="IPR007110">
    <property type="entry name" value="Ig-like_dom"/>
</dbReference>
<keyword evidence="3" id="KW-0472">Membrane</keyword>
<dbReference type="Pfam" id="PF13927">
    <property type="entry name" value="Ig_3"/>
    <property type="match status" value="1"/>
</dbReference>
<keyword evidence="3" id="KW-1133">Transmembrane helix</keyword>
<gene>
    <name evidence="5" type="ORF">Cflav_PD5833</name>
</gene>
<dbReference type="Gene3D" id="2.60.40.10">
    <property type="entry name" value="Immunoglobulins"/>
    <property type="match status" value="3"/>
</dbReference>
<evidence type="ECO:0000256" key="2">
    <source>
        <dbReference type="ARBA" id="ARBA00023157"/>
    </source>
</evidence>
<dbReference type="InterPro" id="IPR011042">
    <property type="entry name" value="6-blade_b-propeller_TolB-like"/>
</dbReference>
<dbReference type="Gene3D" id="2.60.120.200">
    <property type="match status" value="1"/>
</dbReference>
<dbReference type="InterPro" id="IPR013320">
    <property type="entry name" value="ConA-like_dom_sf"/>
</dbReference>
<dbReference type="InterPro" id="IPR036179">
    <property type="entry name" value="Ig-like_dom_sf"/>
</dbReference>
<feature type="domain" description="Ig-like" evidence="4">
    <location>
        <begin position="1018"/>
        <end position="1098"/>
    </location>
</feature>
<keyword evidence="3" id="KW-0812">Transmembrane</keyword>
<dbReference type="InterPro" id="IPR011041">
    <property type="entry name" value="Quinoprot_gluc/sorb_DH_b-prop"/>
</dbReference>
<dbReference type="InterPro" id="IPR006558">
    <property type="entry name" value="LamG-like"/>
</dbReference>
<feature type="domain" description="Ig-like" evidence="4">
    <location>
        <begin position="933"/>
        <end position="1013"/>
    </location>
</feature>
<evidence type="ECO:0000256" key="3">
    <source>
        <dbReference type="SAM" id="Phobius"/>
    </source>
</evidence>
<accession>B9XB13</accession>
<dbReference type="STRING" id="320771.Cflav_PD5833"/>
<proteinExistence type="predicted"/>
<dbReference type="SUPFAM" id="SSF49899">
    <property type="entry name" value="Concanavalin A-like lectins/glucanases"/>
    <property type="match status" value="1"/>
</dbReference>
<feature type="domain" description="Ig-like" evidence="4">
    <location>
        <begin position="848"/>
        <end position="928"/>
    </location>
</feature>
<dbReference type="SMART" id="SM00560">
    <property type="entry name" value="LamGL"/>
    <property type="match status" value="1"/>
</dbReference>
<dbReference type="SUPFAM" id="SSF48695">
    <property type="entry name" value="Multiheme cytochromes"/>
    <property type="match status" value="1"/>
</dbReference>
<organism evidence="5 6">
    <name type="scientific">Pedosphaera parvula (strain Ellin514)</name>
    <dbReference type="NCBI Taxonomy" id="320771"/>
    <lineage>
        <taxon>Bacteria</taxon>
        <taxon>Pseudomonadati</taxon>
        <taxon>Verrucomicrobiota</taxon>
        <taxon>Pedosphaerae</taxon>
        <taxon>Pedosphaerales</taxon>
        <taxon>Pedosphaeraceae</taxon>
        <taxon>Pedosphaera</taxon>
    </lineage>
</organism>
<name>B9XB13_PEDPL</name>
<dbReference type="SUPFAM" id="SSF50952">
    <property type="entry name" value="Soluble quinoprotein glucose dehydrogenase"/>
    <property type="match status" value="1"/>
</dbReference>
<dbReference type="EMBL" id="ABOX02000002">
    <property type="protein sequence ID" value="EEF63198.1"/>
    <property type="molecule type" value="Genomic_DNA"/>
</dbReference>
<dbReference type="Pfam" id="PF07995">
    <property type="entry name" value="GSDH"/>
    <property type="match status" value="1"/>
</dbReference>
<evidence type="ECO:0000313" key="5">
    <source>
        <dbReference type="EMBL" id="EEF63198.1"/>
    </source>
</evidence>
<dbReference type="InterPro" id="IPR013783">
    <property type="entry name" value="Ig-like_fold"/>
</dbReference>
<dbReference type="Gene3D" id="2.120.10.30">
    <property type="entry name" value="TolB, C-terminal domain"/>
    <property type="match status" value="1"/>
</dbReference>
<evidence type="ECO:0000313" key="6">
    <source>
        <dbReference type="Proteomes" id="UP000003688"/>
    </source>
</evidence>
<sequence length="1395" mass="150016">MITLKGAVNTKSRFLRNDFLGIKDLQILLDFGLFYPILSYKSAPDPFETFVMRKLLLIICTIVLPWIGGGGALASSPYGLDVREQMGVFLNNHLPPVSVDASGGWVTVPAFPNLTFEDPTFLTRAPGTSRLYVCGRQGIIWFFVNDPSTSNKTVFLNISNRTQGNDDCGLTAMVFHPEFGQPGSTNRGYVYIWYQFSPSPVNPAPNRPDPDTPSYNRLSRFTVPDGSSVADPNSELVLINQFDQNLWHNGGGMLFGEDGFLYLTNGDEGGGDDGYRNTQKINKGLFSGVLRIDVDQNPAKSHPIRRQPQSGVTPPDGWPNSYTANYYIPNDNPFVNADGSVLEEFYAIGFRNPFRMSYDSVSKHIWLADVGDSAREEVDIVVKGGNYQWAYGEGLILGPRDKPATIIGTEVPPIYDYLHSEGNSCIIGGYVYRGLQFAADLSGNYIFGDNYSGRIWAMSYDGSNAPVVTYLCNMPPGLSYNGLSAFGLDEKNELYMCQMGTNGAIYKLARTGADYAQPPAVLSQVGVFTNLSNLATDSGLIPYDVNSPLWSDAALKSRWIAVPNDGAPDSSDEQIGFAATGEWNFPIGTVLVKHFELAVDDTNPNIRKRLETRLLVRGTNGSFYGLTYKWRADNSEADLLTNSLAEDIVITTGSSSRTQRWYYPSRQDCLICHNPNANYVLGVKTRQLNGNYAYPDTGVTDNQLRTWNHLGLFNPSIDETTITNYAAMVHVTNTTASLEARVRSYLDANCAQCHRPNSGIQAYWDARFDTPLASQAITNGAVVADLGIAGARVVARGDVSKSILYTRLNTTGAVEMPPLARNSIDTNAVATVAAWINSLKVLITNTPPTIVAQPQSLILNQGANAAFSVTASGTVPLRYQWLKNSFIIAGATGSSYDIVMAQPGDAAAYSVTVTNMAGSITSATARLTVNIPPNFSMRPHDVTARQGTNATFISSASGTLPLKYQWRHNSLDLAGATDRAITISNVQPADSGNYAVVVTNIAGSITSSSALLTVITPPVVTAQPLNLILSAGENATFSVGSTGTAPLGYQWQFNNTKIVGASSSLLLLTNIQAINAGNYAVVLTNALGSVRSSNATLTVLPVTIPSPPGLVNWWPGDGNAKDIQGTNNGSLKNGTTFTKGIVGQAFNFDGKTNMVSVGILPAAITNTFTIEFWVKPQASRRSTVEANKGITGTTGQRYAIFPRHGASAFGAGHVGAGVSVGTNGLSVFEHTGNYLGSPLVLNTSISGWNHIAVVYQGRRPSVYINGVLKRTGVTSTNIVHPSGDMGGPYGFFSGALDEVGIYNRALTAKEIQSIYNAGTAGLIKGAEFTRIDKMAGGKLQFDLKAKAGGKVRIDISTNLLDWTSATLLTNTNGVVTFIDSSTNAPARFYRSVIVP</sequence>
<keyword evidence="2" id="KW-1015">Disulfide bond</keyword>
<dbReference type="Pfam" id="PF13385">
    <property type="entry name" value="Laminin_G_3"/>
    <property type="match status" value="1"/>
</dbReference>
<dbReference type="PANTHER" id="PTHR19328:SF75">
    <property type="entry name" value="ALDOSE SUGAR DEHYDROGENASE YLII"/>
    <property type="match status" value="1"/>
</dbReference>
<dbReference type="InterPro" id="IPR012938">
    <property type="entry name" value="Glc/Sorbosone_DH"/>
</dbReference>
<comment type="caution">
    <text evidence="5">The sequence shown here is derived from an EMBL/GenBank/DDBJ whole genome shotgun (WGS) entry which is preliminary data.</text>
</comment>
<dbReference type="InterPro" id="IPR036280">
    <property type="entry name" value="Multihaem_cyt_sf"/>
</dbReference>
<dbReference type="InterPro" id="IPR003599">
    <property type="entry name" value="Ig_sub"/>
</dbReference>
<dbReference type="SMART" id="SM00409">
    <property type="entry name" value="IG"/>
    <property type="match status" value="3"/>
</dbReference>
<feature type="transmembrane region" description="Helical" evidence="3">
    <location>
        <begin position="55"/>
        <end position="74"/>
    </location>
</feature>
<dbReference type="PROSITE" id="PS50835">
    <property type="entry name" value="IG_LIKE"/>
    <property type="match status" value="3"/>
</dbReference>
<keyword evidence="6" id="KW-1185">Reference proteome</keyword>